<comment type="function">
    <text evidence="1">Negatively regulates the PAK1 kinase. PAK1 is a member of the PAK kinase family, which has been shown to play a positive role in the regulation of signaling pathways involving MAPK8 and RELA. PAK1 exists as an inactive homodimer, which is activated by binding of small GTPases such as CDC42 to an N-terminal regulatory domain. PAK1IP1 also binds to the N-terminus of PAK1, and inhibits the specific activation of PAK1 by CDC42. May be involved in ribosomal large subunit assembly.</text>
</comment>
<dbReference type="SUPFAM" id="SSF50978">
    <property type="entry name" value="WD40 repeat-like"/>
    <property type="match status" value="1"/>
</dbReference>
<dbReference type="PROSITE" id="PS50082">
    <property type="entry name" value="WD_REPEATS_2"/>
    <property type="match status" value="1"/>
</dbReference>
<dbReference type="EMBL" id="GAMC01007078">
    <property type="protein sequence ID" value="JAB99477.1"/>
    <property type="molecule type" value="mRNA"/>
</dbReference>
<keyword evidence="4" id="KW-0418">Kinase</keyword>
<dbReference type="GO" id="GO:0016301">
    <property type="term" value="F:kinase activity"/>
    <property type="evidence" value="ECO:0007669"/>
    <property type="project" value="UniProtKB-KW"/>
</dbReference>
<organism evidence="4">
    <name type="scientific">Ceratitis capitata</name>
    <name type="common">Mediterranean fruit fly</name>
    <name type="synonym">Tephritis capitata</name>
    <dbReference type="NCBI Taxonomy" id="7213"/>
    <lineage>
        <taxon>Eukaryota</taxon>
        <taxon>Metazoa</taxon>
        <taxon>Ecdysozoa</taxon>
        <taxon>Arthropoda</taxon>
        <taxon>Hexapoda</taxon>
        <taxon>Insecta</taxon>
        <taxon>Pterygota</taxon>
        <taxon>Neoptera</taxon>
        <taxon>Endopterygota</taxon>
        <taxon>Diptera</taxon>
        <taxon>Brachycera</taxon>
        <taxon>Muscomorpha</taxon>
        <taxon>Tephritoidea</taxon>
        <taxon>Tephritidae</taxon>
        <taxon>Ceratitis</taxon>
        <taxon>Ceratitis</taxon>
    </lineage>
</organism>
<dbReference type="InterPro" id="IPR051959">
    <property type="entry name" value="PAK1-Kinase_Regulator"/>
</dbReference>
<dbReference type="PANTHER" id="PTHR44675:SF1">
    <property type="entry name" value="P21-ACTIVATED PROTEIN KINASE-INTERACTING PROTEIN 1"/>
    <property type="match status" value="1"/>
</dbReference>
<evidence type="ECO:0000256" key="2">
    <source>
        <dbReference type="PROSITE-ProRule" id="PRU00221"/>
    </source>
</evidence>
<evidence type="ECO:0000256" key="1">
    <source>
        <dbReference type="ARBA" id="ARBA00045213"/>
    </source>
</evidence>
<feature type="region of interest" description="Disordered" evidence="3">
    <location>
        <begin position="325"/>
        <end position="427"/>
    </location>
</feature>
<dbReference type="InterPro" id="IPR036322">
    <property type="entry name" value="WD40_repeat_dom_sf"/>
</dbReference>
<evidence type="ECO:0000256" key="3">
    <source>
        <dbReference type="SAM" id="MobiDB-lite"/>
    </source>
</evidence>
<evidence type="ECO:0000313" key="4">
    <source>
        <dbReference type="EMBL" id="JAB99477.1"/>
    </source>
</evidence>
<dbReference type="InterPro" id="IPR015943">
    <property type="entry name" value="WD40/YVTN_repeat-like_dom_sf"/>
</dbReference>
<gene>
    <name evidence="4" type="primary">PK1IP</name>
</gene>
<keyword evidence="4" id="KW-0808">Transferase</keyword>
<protein>
    <submittedName>
        <fullName evidence="4">p21-activated protein kinase-interacting protein 1-like</fullName>
    </submittedName>
</protein>
<feature type="compositionally biased region" description="Basic residues" evidence="3">
    <location>
        <begin position="393"/>
        <end position="427"/>
    </location>
</feature>
<dbReference type="Gene3D" id="2.130.10.10">
    <property type="entry name" value="YVTN repeat-like/Quinoprotein amine dehydrogenase"/>
    <property type="match status" value="2"/>
</dbReference>
<dbReference type="OrthoDB" id="308449at2759"/>
<dbReference type="AlphaFoldDB" id="W8BL41"/>
<proteinExistence type="evidence at transcript level"/>
<dbReference type="PANTHER" id="PTHR44675">
    <property type="entry name" value="PAK1 INTERACTING PROTEIN 1"/>
    <property type="match status" value="1"/>
</dbReference>
<reference evidence="4" key="2">
    <citation type="journal article" date="2014" name="BMC Genomics">
        <title>A genomic perspective to assessing quality of mass-reared SIT flies used in Mediterranean fruit fly (Ceratitis capitata) eradication in California.</title>
        <authorList>
            <person name="Calla B."/>
            <person name="Hall B."/>
            <person name="Hou S."/>
            <person name="Geib S.M."/>
        </authorList>
    </citation>
    <scope>NUCLEOTIDE SEQUENCE</scope>
</reference>
<keyword evidence="2" id="KW-0853">WD repeat</keyword>
<dbReference type="SMART" id="SM00320">
    <property type="entry name" value="WD40"/>
    <property type="match status" value="4"/>
</dbReference>
<name>W8BL41_CERCA</name>
<feature type="non-terminal residue" evidence="4">
    <location>
        <position position="1"/>
    </location>
</feature>
<dbReference type="Pfam" id="PF00400">
    <property type="entry name" value="WD40"/>
    <property type="match status" value="2"/>
</dbReference>
<feature type="repeat" description="WD" evidence="2">
    <location>
        <begin position="85"/>
        <end position="113"/>
    </location>
</feature>
<reference evidence="4" key="1">
    <citation type="submission" date="2013-07" db="EMBL/GenBank/DDBJ databases">
        <authorList>
            <person name="Geib S."/>
        </authorList>
    </citation>
    <scope>NUCLEOTIDE SEQUENCE</scope>
</reference>
<sequence length="427" mass="47652">TGVNTNKKQNTLIAMEVIVGTYEEFLLGYKFTTNENNSFVQSFADKSHAGPLKCVAVHGHFVATGATDDRIFLYDMRTRKQTNIILSHEGTINALAFTPDNSHLLSGGDDGRMIATRLNTWTTEGNWKAHKGAAVNQISCHPSGKLALSLGGDRVLCTWNLVKGRVAYRTNLKSHSTIGIQPDCLAWSPTGDYFTLCGFRAAEIWSIKTADVLVSHKTQEKPICVCWVAEEICLVGMENGKILWLDATGDEEQVVKQTEAHETRVKVMALHKDILITLSSSGEMKAWRLDIDKRKLSHLCTTNIGCRPTCLSILDLTQFGDNYGLQNDDKDDIKPTNVTIKKGVKPPERGIVTIEYDDEEEEGEKEEDENEESESEDNDSETKETSPSQKQQKSNKRKAKHVVKAQPQKKKKQKGPLLHKKPNNKNN</sequence>
<dbReference type="InterPro" id="IPR001680">
    <property type="entry name" value="WD40_rpt"/>
</dbReference>
<feature type="compositionally biased region" description="Acidic residues" evidence="3">
    <location>
        <begin position="355"/>
        <end position="379"/>
    </location>
</feature>
<accession>W8BL41</accession>